<evidence type="ECO:0000313" key="1">
    <source>
        <dbReference type="EMBL" id="MDQ9072846.1"/>
    </source>
</evidence>
<gene>
    <name evidence="1" type="ORF">RFH51_15410</name>
</gene>
<reference evidence="1" key="1">
    <citation type="submission" date="2023-08" db="EMBL/GenBank/DDBJ databases">
        <title>Emergence of clinically-relevant ST2 carbapenem-resistant Acinetobacter baumannii strains in hospital sewages in Zhejiang, East of China.</title>
        <authorList>
            <person name="Kaichao C."/>
            <person name="Zhang R."/>
        </authorList>
    </citation>
    <scope>NUCLEOTIDE SEQUENCE</scope>
    <source>
        <strain evidence="1">M-SY-60</strain>
    </source>
</reference>
<dbReference type="Proteomes" id="UP001243195">
    <property type="component" value="Unassembled WGS sequence"/>
</dbReference>
<sequence>MSQLNFLPIQTEFGILASRTDFWLNQFNFHSNGNKLNIDIIYSQLNKNKDGKTFKKSEFISIIFTNVSNFKMYQYDEFEHLYSKKSNSNFDFINYDDNGVNIYLLWTYDHCFEIYAKGYSFLPFDKKDNSLN</sequence>
<name>A0AAW8JMU2_9GAMM</name>
<organism evidence="1 2">
    <name type="scientific">Acinetobacter gerneri</name>
    <dbReference type="NCBI Taxonomy" id="202952"/>
    <lineage>
        <taxon>Bacteria</taxon>
        <taxon>Pseudomonadati</taxon>
        <taxon>Pseudomonadota</taxon>
        <taxon>Gammaproteobacteria</taxon>
        <taxon>Moraxellales</taxon>
        <taxon>Moraxellaceae</taxon>
        <taxon>Acinetobacter</taxon>
    </lineage>
</organism>
<dbReference type="EMBL" id="JAVIDA010000027">
    <property type="protein sequence ID" value="MDQ9072846.1"/>
    <property type="molecule type" value="Genomic_DNA"/>
</dbReference>
<dbReference type="RefSeq" id="WP_308957048.1">
    <property type="nucleotide sequence ID" value="NZ_JAVICY010000029.1"/>
</dbReference>
<protein>
    <submittedName>
        <fullName evidence="1">Uncharacterized protein</fullName>
    </submittedName>
</protein>
<comment type="caution">
    <text evidence="1">The sequence shown here is derived from an EMBL/GenBank/DDBJ whole genome shotgun (WGS) entry which is preliminary data.</text>
</comment>
<dbReference type="AlphaFoldDB" id="A0AAW8JMU2"/>
<evidence type="ECO:0000313" key="2">
    <source>
        <dbReference type="Proteomes" id="UP001243195"/>
    </source>
</evidence>
<accession>A0AAW8JMU2</accession>
<proteinExistence type="predicted"/>